<name>A0A6J8DEH4_MYTCO</name>
<evidence type="ECO:0000313" key="1">
    <source>
        <dbReference type="EMBL" id="CAC5407083.1"/>
    </source>
</evidence>
<dbReference type="EMBL" id="CACVKT020007331">
    <property type="protein sequence ID" value="CAC5407083.1"/>
    <property type="molecule type" value="Genomic_DNA"/>
</dbReference>
<dbReference type="Proteomes" id="UP000507470">
    <property type="component" value="Unassembled WGS sequence"/>
</dbReference>
<evidence type="ECO:0000313" key="2">
    <source>
        <dbReference type="Proteomes" id="UP000507470"/>
    </source>
</evidence>
<keyword evidence="2" id="KW-1185">Reference proteome</keyword>
<sequence length="159" mass="18371">MQYDIKNIQFYQGLPSLEELNVWGAVEGHKILVLDDLMMKGVDSEELIHMMCVGSHHSNFTVIFLLQNVFQKGKSMRTASLNCHYYLLMTTKREILQIGTLGRQMFPGKLKYFMDAYQKATSEPYGYLLVDINPHTDTSYQLRTNILPGQDTIIYQPLK</sequence>
<dbReference type="AlphaFoldDB" id="A0A6J8DEH4"/>
<organism evidence="1 2">
    <name type="scientific">Mytilus coruscus</name>
    <name type="common">Sea mussel</name>
    <dbReference type="NCBI Taxonomy" id="42192"/>
    <lineage>
        <taxon>Eukaryota</taxon>
        <taxon>Metazoa</taxon>
        <taxon>Spiralia</taxon>
        <taxon>Lophotrochozoa</taxon>
        <taxon>Mollusca</taxon>
        <taxon>Bivalvia</taxon>
        <taxon>Autobranchia</taxon>
        <taxon>Pteriomorphia</taxon>
        <taxon>Mytilida</taxon>
        <taxon>Mytiloidea</taxon>
        <taxon>Mytilidae</taxon>
        <taxon>Mytilinae</taxon>
        <taxon>Mytilus</taxon>
    </lineage>
</organism>
<reference evidence="1 2" key="1">
    <citation type="submission" date="2020-06" db="EMBL/GenBank/DDBJ databases">
        <authorList>
            <person name="Li R."/>
            <person name="Bekaert M."/>
        </authorList>
    </citation>
    <scope>NUCLEOTIDE SEQUENCE [LARGE SCALE GENOMIC DNA]</scope>
    <source>
        <strain evidence="2">wild</strain>
    </source>
</reference>
<accession>A0A6J8DEH4</accession>
<protein>
    <submittedName>
        <fullName evidence="1">Uncharacterized protein</fullName>
    </submittedName>
</protein>
<proteinExistence type="predicted"/>
<dbReference type="OrthoDB" id="6046937at2759"/>
<gene>
    <name evidence="1" type="ORF">MCOR_40594</name>
</gene>